<evidence type="ECO:0000313" key="2">
    <source>
        <dbReference type="EMBL" id="RXK35844.1"/>
    </source>
</evidence>
<feature type="compositionally biased region" description="Polar residues" evidence="1">
    <location>
        <begin position="1"/>
        <end position="16"/>
    </location>
</feature>
<dbReference type="EMBL" id="SDIL01000119">
    <property type="protein sequence ID" value="RXK35844.1"/>
    <property type="molecule type" value="Genomic_DNA"/>
</dbReference>
<gene>
    <name evidence="2" type="ORF">M231_06892</name>
</gene>
<reference evidence="2 3" key="1">
    <citation type="submission" date="2016-06" db="EMBL/GenBank/DDBJ databases">
        <title>Evolution of pathogenesis and genome organization in the Tremellales.</title>
        <authorList>
            <person name="Cuomo C."/>
            <person name="Litvintseva A."/>
            <person name="Heitman J."/>
            <person name="Chen Y."/>
            <person name="Sun S."/>
            <person name="Springer D."/>
            <person name="Dromer F."/>
            <person name="Young S."/>
            <person name="Zeng Q."/>
            <person name="Chapman S."/>
            <person name="Gujja S."/>
            <person name="Saif S."/>
            <person name="Birren B."/>
        </authorList>
    </citation>
    <scope>NUCLEOTIDE SEQUENCE [LARGE SCALE GENOMIC DNA]</scope>
    <source>
        <strain evidence="2 3">ATCC 28783</strain>
    </source>
</reference>
<protein>
    <submittedName>
        <fullName evidence="2">Uncharacterized protein</fullName>
    </submittedName>
</protein>
<organism evidence="2 3">
    <name type="scientific">Tremella mesenterica</name>
    <name type="common">Jelly fungus</name>
    <dbReference type="NCBI Taxonomy" id="5217"/>
    <lineage>
        <taxon>Eukaryota</taxon>
        <taxon>Fungi</taxon>
        <taxon>Dikarya</taxon>
        <taxon>Basidiomycota</taxon>
        <taxon>Agaricomycotina</taxon>
        <taxon>Tremellomycetes</taxon>
        <taxon>Tremellales</taxon>
        <taxon>Tremellaceae</taxon>
        <taxon>Tremella</taxon>
    </lineage>
</organism>
<accession>A0A4Q1BDA5</accession>
<proteinExistence type="predicted"/>
<comment type="caution">
    <text evidence="2">The sequence shown here is derived from an EMBL/GenBank/DDBJ whole genome shotgun (WGS) entry which is preliminary data.</text>
</comment>
<name>A0A4Q1BDA5_TREME</name>
<feature type="region of interest" description="Disordered" evidence="1">
    <location>
        <begin position="49"/>
        <end position="68"/>
    </location>
</feature>
<evidence type="ECO:0000313" key="3">
    <source>
        <dbReference type="Proteomes" id="UP000289152"/>
    </source>
</evidence>
<sequence>MTTRVKVASQGNTQPSLLPATNKHYQPPLFTLHSHSMYMLGTPPETCTSGAAQFKTPPLDPAREPCTSRGVRTQPEILILVMQKYDTILLWKLCGYITTSTVASDSAQSTQDIGPRGKKYWC</sequence>
<dbReference type="InParanoid" id="A0A4Q1BDA5"/>
<keyword evidence="3" id="KW-1185">Reference proteome</keyword>
<dbReference type="Proteomes" id="UP000289152">
    <property type="component" value="Unassembled WGS sequence"/>
</dbReference>
<evidence type="ECO:0000256" key="1">
    <source>
        <dbReference type="SAM" id="MobiDB-lite"/>
    </source>
</evidence>
<dbReference type="AlphaFoldDB" id="A0A4Q1BDA5"/>
<feature type="region of interest" description="Disordered" evidence="1">
    <location>
        <begin position="1"/>
        <end position="20"/>
    </location>
</feature>